<accession>A0ABR7R4W1</accession>
<proteinExistence type="predicted"/>
<evidence type="ECO:0000313" key="1">
    <source>
        <dbReference type="EMBL" id="MBC9176779.1"/>
    </source>
</evidence>
<gene>
    <name evidence="1" type="ORF">IBL25_07455</name>
</gene>
<reference evidence="1 2" key="1">
    <citation type="journal article" date="2009" name="Int. J. Syst. Evol. Microbiol.">
        <title>Transfer of Teichococcus ludipueritiae and Muricoccus roseus to the genus Roseomonas, as Roseomonas ludipueritiae comb. nov. and Roseomonas rosea comb. nov., respectively, and emended description of the genus Roseomonas.</title>
        <authorList>
            <person name="Sanchez-Porro C."/>
            <person name="Gallego V."/>
            <person name="Busse H.J."/>
            <person name="Kampfer P."/>
            <person name="Ventosa A."/>
        </authorList>
    </citation>
    <scope>NUCLEOTIDE SEQUENCE [LARGE SCALE GENOMIC DNA]</scope>
    <source>
        <strain evidence="1 2">DSM 14915</strain>
    </source>
</reference>
<organism evidence="1 2">
    <name type="scientific">Pseudoroseomonas ludipueritiae</name>
    <dbReference type="NCBI Taxonomy" id="198093"/>
    <lineage>
        <taxon>Bacteria</taxon>
        <taxon>Pseudomonadati</taxon>
        <taxon>Pseudomonadota</taxon>
        <taxon>Alphaproteobacteria</taxon>
        <taxon>Acetobacterales</taxon>
        <taxon>Acetobacteraceae</taxon>
        <taxon>Pseudoroseomonas</taxon>
    </lineage>
</organism>
<dbReference type="RefSeq" id="WP_187777923.1">
    <property type="nucleotide sequence ID" value="NZ_JACTUZ010000019.1"/>
</dbReference>
<protein>
    <submittedName>
        <fullName evidence="1">Lar family restriction alleviation protein</fullName>
    </submittedName>
</protein>
<name>A0ABR7R4W1_9PROT</name>
<comment type="caution">
    <text evidence="1">The sequence shown here is derived from an EMBL/GenBank/DDBJ whole genome shotgun (WGS) entry which is preliminary data.</text>
</comment>
<dbReference type="Pfam" id="PF14354">
    <property type="entry name" value="Lar_restr_allev"/>
    <property type="match status" value="1"/>
</dbReference>
<dbReference type="EMBL" id="JACTUZ010000019">
    <property type="protein sequence ID" value="MBC9176779.1"/>
    <property type="molecule type" value="Genomic_DNA"/>
</dbReference>
<sequence>MSESLLPCAHCGGRAEFHRCENEEDANFGAVFVECSNCHMSSPLIFPLMDDAEPPLAERWNRRTGTEWAAQIVQEQAERAKALHQATPPDVRAAWGWDKKADALFEAAGLIRERAGLLSEEEPKDRLSTVVADLIKWGECVLDWARKDGVYGTRGTTDLHLAIQRARQAMKERT</sequence>
<evidence type="ECO:0000313" key="2">
    <source>
        <dbReference type="Proteomes" id="UP000603940"/>
    </source>
</evidence>
<dbReference type="Proteomes" id="UP000603940">
    <property type="component" value="Unassembled WGS sequence"/>
</dbReference>
<keyword evidence="2" id="KW-1185">Reference proteome</keyword>